<reference evidence="2 5" key="3">
    <citation type="journal article" date="2017" name="Int. J. Syst. Evol. Microbiol.">
        <title>Adaptation of Surface-Associated Bacteria to the Open Ocean: A Genomically Distinct Subpopulation of Phaeobacter gallaeciensis Colonizes Pacific Mesozooplankton.</title>
        <authorList>
            <person name="Freese H.M."/>
            <person name="Methner A."/>
            <person name="Overmann J."/>
        </authorList>
    </citation>
    <scope>NUCLEOTIDE SEQUENCE [LARGE SCALE GENOMIC DNA]</scope>
    <source>
        <strain evidence="2 5">P66</strain>
        <plasmid evidence="2 5">pP66_f</plasmid>
    </source>
</reference>
<dbReference type="EMBL" id="CP010711">
    <property type="protein sequence ID" value="AUQ97213.1"/>
    <property type="molecule type" value="Genomic_DNA"/>
</dbReference>
<reference evidence="3 4" key="1">
    <citation type="journal article" date="2017" name="Front. Microbiol.">
        <title>Phaeobacter piscinae sp. nov., a species of the Roseobacter group and potential aquaculture probiont.</title>
        <authorList>
            <person name="Sonnenschein E.C."/>
            <person name="Phippen C.B.W."/>
            <person name="Nielsen K.F."/>
            <person name="Mateiu R.V."/>
            <person name="Melchiorsen J."/>
            <person name="Gram L."/>
            <person name="Overmann J."/>
            <person name="Freese H.M."/>
        </authorList>
    </citation>
    <scope>NUCLEOTIDE SEQUENCE [LARGE SCALE GENOMIC DNA]</scope>
    <source>
        <strain evidence="3 4">P88</strain>
        <plasmid evidence="4">pp88_g</plasmid>
        <plasmid evidence="3">pP88_g</plasmid>
    </source>
</reference>
<reference evidence="4 5" key="2">
    <citation type="journal article" date="2017" name="Genome Biol. Evol.">
        <title>Trajectories and Drivers of Genome Evolution in Surface-Associated Marine Phaeobacter.</title>
        <authorList>
            <person name="Freese H.M."/>
            <person name="Sikorski J."/>
            <person name="Bunk B."/>
            <person name="Scheuner C."/>
            <person name="Meier-Kolthoff J.P."/>
            <person name="Sproer C."/>
            <person name="Gram L."/>
            <person name="Overmann J."/>
        </authorList>
    </citation>
    <scope>NUCLEOTIDE SEQUENCE [LARGE SCALE GENOMIC DNA]</scope>
    <source>
        <strain evidence="2 5">P66</strain>
        <strain evidence="3 4">P88</strain>
        <plasmid evidence="2 5">pP66_f</plasmid>
        <plasmid evidence="4">pp88_g</plasmid>
        <plasmid evidence="3">pP88_g</plasmid>
    </source>
</reference>
<keyword evidence="1" id="KW-0812">Transmembrane</keyword>
<evidence type="ECO:0000313" key="5">
    <source>
        <dbReference type="Proteomes" id="UP000236536"/>
    </source>
</evidence>
<sequence>MSRLRGSKRLTLRLVLLTAPFCQGEKWIAEPCMRPVFRVRWSRSRITFMILIITGFVHLLGFFSSTVNRLTRSTSDVTFN</sequence>
<dbReference type="Proteomes" id="UP000236447">
    <property type="component" value="Plasmid pP88_g"/>
</dbReference>
<protein>
    <submittedName>
        <fullName evidence="3">Uncharacterized protein</fullName>
    </submittedName>
</protein>
<proteinExistence type="predicted"/>
<name>A0A2I7M5P6_9RHOB</name>
<evidence type="ECO:0000313" key="2">
    <source>
        <dbReference type="EMBL" id="AUQ97213.1"/>
    </source>
</evidence>
<keyword evidence="1" id="KW-0472">Membrane</keyword>
<evidence type="ECO:0000256" key="1">
    <source>
        <dbReference type="SAM" id="Phobius"/>
    </source>
</evidence>
<geneLocation type="plasmid" evidence="3">
    <name>pP88_g</name>
</geneLocation>
<gene>
    <name evidence="2" type="ORF">PhaeoP66_04487</name>
    <name evidence="3" type="ORF">PhaeoP88_04631</name>
</gene>
<organism evidence="3 4">
    <name type="scientific">Phaeobacter inhibens</name>
    <dbReference type="NCBI Taxonomy" id="221822"/>
    <lineage>
        <taxon>Bacteria</taxon>
        <taxon>Pseudomonadati</taxon>
        <taxon>Pseudomonadota</taxon>
        <taxon>Alphaproteobacteria</taxon>
        <taxon>Rhodobacterales</taxon>
        <taxon>Roseobacteraceae</taxon>
        <taxon>Phaeobacter</taxon>
    </lineage>
</organism>
<evidence type="ECO:0000313" key="3">
    <source>
        <dbReference type="EMBL" id="AUR01943.1"/>
    </source>
</evidence>
<geneLocation type="plasmid" evidence="4">
    <name>pp88_g</name>
</geneLocation>
<keyword evidence="3" id="KW-0614">Plasmid</keyword>
<geneLocation type="plasmid" evidence="2 5">
    <name>pP66_f</name>
</geneLocation>
<keyword evidence="1" id="KW-1133">Transmembrane helix</keyword>
<feature type="transmembrane region" description="Helical" evidence="1">
    <location>
        <begin position="48"/>
        <end position="67"/>
    </location>
</feature>
<accession>A0A2I7M5P6</accession>
<dbReference type="EMBL" id="CP010732">
    <property type="protein sequence ID" value="AUR01943.1"/>
    <property type="molecule type" value="Genomic_DNA"/>
</dbReference>
<dbReference type="Proteomes" id="UP000236536">
    <property type="component" value="Plasmid pP66_f"/>
</dbReference>
<dbReference type="AlphaFoldDB" id="A0A2I7M5P6"/>
<evidence type="ECO:0000313" key="4">
    <source>
        <dbReference type="Proteomes" id="UP000236447"/>
    </source>
</evidence>
<keyword evidence="5" id="KW-1185">Reference proteome</keyword>